<keyword evidence="6" id="KW-1185">Reference proteome</keyword>
<keyword evidence="3" id="KW-0175">Coiled coil</keyword>
<evidence type="ECO:0000256" key="2">
    <source>
        <dbReference type="ARBA" id="ARBA00034247"/>
    </source>
</evidence>
<dbReference type="Proteomes" id="UP000256679">
    <property type="component" value="Unassembled WGS sequence"/>
</dbReference>
<evidence type="ECO:0000313" key="6">
    <source>
        <dbReference type="Proteomes" id="UP000256679"/>
    </source>
</evidence>
<feature type="domain" description="GGDEF" evidence="4">
    <location>
        <begin position="192"/>
        <end position="325"/>
    </location>
</feature>
<dbReference type="GO" id="GO:0005886">
    <property type="term" value="C:plasma membrane"/>
    <property type="evidence" value="ECO:0007669"/>
    <property type="project" value="TreeGrafter"/>
</dbReference>
<evidence type="ECO:0000256" key="1">
    <source>
        <dbReference type="ARBA" id="ARBA00012528"/>
    </source>
</evidence>
<dbReference type="GO" id="GO:0052621">
    <property type="term" value="F:diguanylate cyclase activity"/>
    <property type="evidence" value="ECO:0007669"/>
    <property type="project" value="UniProtKB-EC"/>
</dbReference>
<dbReference type="NCBIfam" id="TIGR00254">
    <property type="entry name" value="GGDEF"/>
    <property type="match status" value="1"/>
</dbReference>
<dbReference type="InterPro" id="IPR029787">
    <property type="entry name" value="Nucleotide_cyclase"/>
</dbReference>
<dbReference type="EC" id="2.7.7.65" evidence="1"/>
<dbReference type="PANTHER" id="PTHR45138">
    <property type="entry name" value="REGULATORY COMPONENTS OF SENSORY TRANSDUCTION SYSTEM"/>
    <property type="match status" value="1"/>
</dbReference>
<gene>
    <name evidence="5" type="ORF">DIE28_07015</name>
</gene>
<sequence>MKDTVVDLPRLAQLMPMHLLVDRAGTILSRGRTLSKVLAGASRLEEAFVPANGIGLGSGPVAGDLFSLLGGGKRIFLQMRHHPDVALRGHGIRLSQDIALLDLGFGIGLSAAVQTFGLNDSDFPPSDLAMEFLFLHEANRAALQELSRVNSRLEEARENAQILSITDPLTGLLNRRGFEIVFTRAFDQRHRKPFALVHLDLDRFKDINDTFGHAAGDRVLTEIASILATEVRLDDRACRVGGDEFLMLIFAARPEADAMAIGKRILDRAGSVGIAAGFGAVSASMGVAVCDGTGVSRPHQLFEMADAALYRAKLSGRGRVVQWSDTMR</sequence>
<accession>A0A3D8PDD4</accession>
<feature type="coiled-coil region" evidence="3">
    <location>
        <begin position="139"/>
        <end position="166"/>
    </location>
</feature>
<dbReference type="Pfam" id="PF00990">
    <property type="entry name" value="GGDEF"/>
    <property type="match status" value="1"/>
</dbReference>
<reference evidence="5 6" key="1">
    <citation type="submission" date="2018-05" db="EMBL/GenBank/DDBJ databases">
        <title>Whole genome sequencing of Paracoccus thiocyanatus SST.</title>
        <authorList>
            <person name="Ghosh W."/>
            <person name="Rameez M.J."/>
            <person name="Roy C."/>
        </authorList>
    </citation>
    <scope>NUCLEOTIDE SEQUENCE [LARGE SCALE GENOMIC DNA]</scope>
    <source>
        <strain evidence="5 6">SST</strain>
    </source>
</reference>
<dbReference type="EMBL" id="QFCQ01000027">
    <property type="protein sequence ID" value="RDW13662.1"/>
    <property type="molecule type" value="Genomic_DNA"/>
</dbReference>
<dbReference type="SUPFAM" id="SSF55073">
    <property type="entry name" value="Nucleotide cyclase"/>
    <property type="match status" value="1"/>
</dbReference>
<evidence type="ECO:0000256" key="3">
    <source>
        <dbReference type="SAM" id="Coils"/>
    </source>
</evidence>
<dbReference type="Gene3D" id="3.30.70.270">
    <property type="match status" value="1"/>
</dbReference>
<dbReference type="CDD" id="cd01949">
    <property type="entry name" value="GGDEF"/>
    <property type="match status" value="1"/>
</dbReference>
<dbReference type="InterPro" id="IPR000160">
    <property type="entry name" value="GGDEF_dom"/>
</dbReference>
<dbReference type="FunFam" id="3.30.70.270:FF:000001">
    <property type="entry name" value="Diguanylate cyclase domain protein"/>
    <property type="match status" value="1"/>
</dbReference>
<dbReference type="SMART" id="SM00267">
    <property type="entry name" value="GGDEF"/>
    <property type="match status" value="1"/>
</dbReference>
<dbReference type="PROSITE" id="PS50887">
    <property type="entry name" value="GGDEF"/>
    <property type="match status" value="1"/>
</dbReference>
<organism evidence="5 6">
    <name type="scientific">Paracoccus thiocyanatus</name>
    <dbReference type="NCBI Taxonomy" id="34006"/>
    <lineage>
        <taxon>Bacteria</taxon>
        <taxon>Pseudomonadati</taxon>
        <taxon>Pseudomonadota</taxon>
        <taxon>Alphaproteobacteria</taxon>
        <taxon>Rhodobacterales</taxon>
        <taxon>Paracoccaceae</taxon>
        <taxon>Paracoccus</taxon>
    </lineage>
</organism>
<dbReference type="PANTHER" id="PTHR45138:SF9">
    <property type="entry name" value="DIGUANYLATE CYCLASE DGCM-RELATED"/>
    <property type="match status" value="1"/>
</dbReference>
<name>A0A3D8PDD4_9RHOB</name>
<protein>
    <recommendedName>
        <fullName evidence="1">diguanylate cyclase</fullName>
        <ecNumber evidence="1">2.7.7.65</ecNumber>
    </recommendedName>
</protein>
<proteinExistence type="predicted"/>
<dbReference type="AlphaFoldDB" id="A0A3D8PDD4"/>
<evidence type="ECO:0000259" key="4">
    <source>
        <dbReference type="PROSITE" id="PS50887"/>
    </source>
</evidence>
<dbReference type="GO" id="GO:0043709">
    <property type="term" value="P:cell adhesion involved in single-species biofilm formation"/>
    <property type="evidence" value="ECO:0007669"/>
    <property type="project" value="TreeGrafter"/>
</dbReference>
<comment type="catalytic activity">
    <reaction evidence="2">
        <text>2 GTP = 3',3'-c-di-GMP + 2 diphosphate</text>
        <dbReference type="Rhea" id="RHEA:24898"/>
        <dbReference type="ChEBI" id="CHEBI:33019"/>
        <dbReference type="ChEBI" id="CHEBI:37565"/>
        <dbReference type="ChEBI" id="CHEBI:58805"/>
        <dbReference type="EC" id="2.7.7.65"/>
    </reaction>
</comment>
<dbReference type="InterPro" id="IPR050469">
    <property type="entry name" value="Diguanylate_Cyclase"/>
</dbReference>
<dbReference type="GO" id="GO:1902201">
    <property type="term" value="P:negative regulation of bacterial-type flagellum-dependent cell motility"/>
    <property type="evidence" value="ECO:0007669"/>
    <property type="project" value="TreeGrafter"/>
</dbReference>
<comment type="caution">
    <text evidence="5">The sequence shown here is derived from an EMBL/GenBank/DDBJ whole genome shotgun (WGS) entry which is preliminary data.</text>
</comment>
<dbReference type="InterPro" id="IPR043128">
    <property type="entry name" value="Rev_trsase/Diguanyl_cyclase"/>
</dbReference>
<evidence type="ECO:0000313" key="5">
    <source>
        <dbReference type="EMBL" id="RDW13662.1"/>
    </source>
</evidence>